<name>A0A4U5LNZ0_STECR</name>
<reference evidence="2 3" key="2">
    <citation type="journal article" date="2019" name="G3 (Bethesda)">
        <title>Hybrid Assembly of the Genome of the Entomopathogenic Nematode Steinernema carpocapsae Identifies the X-Chromosome.</title>
        <authorList>
            <person name="Serra L."/>
            <person name="Macchietto M."/>
            <person name="Macias-Munoz A."/>
            <person name="McGill C.J."/>
            <person name="Rodriguez I.M."/>
            <person name="Rodriguez B."/>
            <person name="Murad R."/>
            <person name="Mortazavi A."/>
        </authorList>
    </citation>
    <scope>NUCLEOTIDE SEQUENCE [LARGE SCALE GENOMIC DNA]</scope>
    <source>
        <strain evidence="2 3">ALL</strain>
    </source>
</reference>
<feature type="compositionally biased region" description="Basic and acidic residues" evidence="1">
    <location>
        <begin position="58"/>
        <end position="70"/>
    </location>
</feature>
<organism evidence="2 3">
    <name type="scientific">Steinernema carpocapsae</name>
    <name type="common">Entomopathogenic nematode</name>
    <dbReference type="NCBI Taxonomy" id="34508"/>
    <lineage>
        <taxon>Eukaryota</taxon>
        <taxon>Metazoa</taxon>
        <taxon>Ecdysozoa</taxon>
        <taxon>Nematoda</taxon>
        <taxon>Chromadorea</taxon>
        <taxon>Rhabditida</taxon>
        <taxon>Tylenchina</taxon>
        <taxon>Panagrolaimomorpha</taxon>
        <taxon>Strongyloidoidea</taxon>
        <taxon>Steinernematidae</taxon>
        <taxon>Steinernema</taxon>
    </lineage>
</organism>
<feature type="compositionally biased region" description="Polar residues" evidence="1">
    <location>
        <begin position="1"/>
        <end position="10"/>
    </location>
</feature>
<dbReference type="AlphaFoldDB" id="A0A4U5LNZ0"/>
<evidence type="ECO:0000256" key="1">
    <source>
        <dbReference type="SAM" id="MobiDB-lite"/>
    </source>
</evidence>
<dbReference type="Proteomes" id="UP000298663">
    <property type="component" value="Unassembled WGS sequence"/>
</dbReference>
<dbReference type="EMBL" id="AZBU02000014">
    <property type="protein sequence ID" value="TKR57622.1"/>
    <property type="molecule type" value="Genomic_DNA"/>
</dbReference>
<feature type="region of interest" description="Disordered" evidence="1">
    <location>
        <begin position="1"/>
        <end position="76"/>
    </location>
</feature>
<sequence length="94" mass="10625">MSSQSDSSHIILTESGGFEIPTGPLGCHRSKSKKKRRTEELTGWNKSPGKTPLTGQTERSHFEPSRRERPVGFANKKRETHRSAFFVDHFATLK</sequence>
<protein>
    <submittedName>
        <fullName evidence="2">Uncharacterized protein</fullName>
    </submittedName>
</protein>
<reference evidence="2 3" key="1">
    <citation type="journal article" date="2015" name="Genome Biol.">
        <title>Comparative genomics of Steinernema reveals deeply conserved gene regulatory networks.</title>
        <authorList>
            <person name="Dillman A.R."/>
            <person name="Macchietto M."/>
            <person name="Porter C.F."/>
            <person name="Rogers A."/>
            <person name="Williams B."/>
            <person name="Antoshechkin I."/>
            <person name="Lee M.M."/>
            <person name="Goodwin Z."/>
            <person name="Lu X."/>
            <person name="Lewis E.E."/>
            <person name="Goodrich-Blair H."/>
            <person name="Stock S.P."/>
            <person name="Adams B.J."/>
            <person name="Sternberg P.W."/>
            <person name="Mortazavi A."/>
        </authorList>
    </citation>
    <scope>NUCLEOTIDE SEQUENCE [LARGE SCALE GENOMIC DNA]</scope>
    <source>
        <strain evidence="2 3">ALL</strain>
    </source>
</reference>
<gene>
    <name evidence="2" type="ORF">L596_030301</name>
</gene>
<proteinExistence type="predicted"/>
<accession>A0A4U5LNZ0</accession>
<comment type="caution">
    <text evidence="2">The sequence shown here is derived from an EMBL/GenBank/DDBJ whole genome shotgun (WGS) entry which is preliminary data.</text>
</comment>
<evidence type="ECO:0000313" key="3">
    <source>
        <dbReference type="Proteomes" id="UP000298663"/>
    </source>
</evidence>
<keyword evidence="3" id="KW-1185">Reference proteome</keyword>
<evidence type="ECO:0000313" key="2">
    <source>
        <dbReference type="EMBL" id="TKR57622.1"/>
    </source>
</evidence>